<dbReference type="PANTHER" id="PTHR30558:SF3">
    <property type="entry name" value="BIOPOLYMER TRANSPORT PROTEIN EXBD-RELATED"/>
    <property type="match status" value="1"/>
</dbReference>
<evidence type="ECO:0000256" key="1">
    <source>
        <dbReference type="ARBA" id="ARBA00004162"/>
    </source>
</evidence>
<evidence type="ECO:0000256" key="4">
    <source>
        <dbReference type="ARBA" id="ARBA00022692"/>
    </source>
</evidence>
<keyword evidence="4 7" id="KW-0812">Transmembrane</keyword>
<keyword evidence="3" id="KW-1003">Cell membrane</keyword>
<reference evidence="8" key="1">
    <citation type="submission" date="2022-12" db="EMBL/GenBank/DDBJ databases">
        <title>Paracoccus onchidii sp. nov., isolated from a marine invertebrate from the South China Sea.</title>
        <authorList>
            <person name="Xu S."/>
            <person name="Liu Z."/>
            <person name="Xu Y."/>
        </authorList>
    </citation>
    <scope>NUCLEOTIDE SEQUENCE</scope>
    <source>
        <strain evidence="8">Z330</strain>
    </source>
</reference>
<dbReference type="InterPro" id="IPR003400">
    <property type="entry name" value="ExbD"/>
</dbReference>
<dbReference type="Proteomes" id="UP001165641">
    <property type="component" value="Unassembled WGS sequence"/>
</dbReference>
<protein>
    <submittedName>
        <fullName evidence="8">Biopolymer transporter ExbD</fullName>
    </submittedName>
</protein>
<evidence type="ECO:0000256" key="3">
    <source>
        <dbReference type="ARBA" id="ARBA00022475"/>
    </source>
</evidence>
<gene>
    <name evidence="8" type="ORF">PAF17_06670</name>
</gene>
<evidence type="ECO:0000313" key="9">
    <source>
        <dbReference type="Proteomes" id="UP001165641"/>
    </source>
</evidence>
<keyword evidence="6" id="KW-0472">Membrane</keyword>
<organism evidence="8 9">
    <name type="scientific">Paracoccus onchidii</name>
    <dbReference type="NCBI Taxonomy" id="3017813"/>
    <lineage>
        <taxon>Bacteria</taxon>
        <taxon>Pseudomonadati</taxon>
        <taxon>Pseudomonadota</taxon>
        <taxon>Alphaproteobacteria</taxon>
        <taxon>Rhodobacterales</taxon>
        <taxon>Paracoccaceae</taxon>
        <taxon>Paracoccus</taxon>
    </lineage>
</organism>
<evidence type="ECO:0000256" key="5">
    <source>
        <dbReference type="ARBA" id="ARBA00022989"/>
    </source>
</evidence>
<evidence type="ECO:0000256" key="6">
    <source>
        <dbReference type="ARBA" id="ARBA00023136"/>
    </source>
</evidence>
<keyword evidence="5" id="KW-1133">Transmembrane helix</keyword>
<dbReference type="Gene3D" id="3.30.420.270">
    <property type="match status" value="1"/>
</dbReference>
<sequence length="131" mass="14152">MTQDSIDLGPRRHPRRMSLTPMIDVVFLLLIFFMLSSRFGMDAVLPIAGGAEGAASEWQGAPRLVDITPDAVSLNGTQTDPAELVNALKALMPEDGGAVVLRAREDADLQRMVEIMDHLQAGGLSNLILIE</sequence>
<dbReference type="PANTHER" id="PTHR30558">
    <property type="entry name" value="EXBD MEMBRANE COMPONENT OF PMF-DRIVEN MACROMOLECULE IMPORT SYSTEM"/>
    <property type="match status" value="1"/>
</dbReference>
<keyword evidence="9" id="KW-1185">Reference proteome</keyword>
<comment type="subcellular location">
    <subcellularLocation>
        <location evidence="1">Cell membrane</location>
        <topology evidence="1">Single-pass membrane protein</topology>
    </subcellularLocation>
    <subcellularLocation>
        <location evidence="7">Cell membrane</location>
        <topology evidence="7">Single-pass type II membrane protein</topology>
    </subcellularLocation>
</comment>
<comment type="similarity">
    <text evidence="2 7">Belongs to the ExbD/TolR family.</text>
</comment>
<dbReference type="RefSeq" id="WP_271888316.1">
    <property type="nucleotide sequence ID" value="NZ_JAQBIE010000007.1"/>
</dbReference>
<evidence type="ECO:0000313" key="8">
    <source>
        <dbReference type="EMBL" id="MDB6177190.1"/>
    </source>
</evidence>
<evidence type="ECO:0000256" key="7">
    <source>
        <dbReference type="RuleBase" id="RU003879"/>
    </source>
</evidence>
<dbReference type="Pfam" id="PF02472">
    <property type="entry name" value="ExbD"/>
    <property type="match status" value="1"/>
</dbReference>
<evidence type="ECO:0000256" key="2">
    <source>
        <dbReference type="ARBA" id="ARBA00005811"/>
    </source>
</evidence>
<dbReference type="EMBL" id="JAQBIE010000007">
    <property type="protein sequence ID" value="MDB6177190.1"/>
    <property type="molecule type" value="Genomic_DNA"/>
</dbReference>
<proteinExistence type="inferred from homology"/>
<keyword evidence="7" id="KW-0653">Protein transport</keyword>
<accession>A0ABT4ZCV3</accession>
<name>A0ABT4ZCV3_9RHOB</name>
<comment type="caution">
    <text evidence="8">The sequence shown here is derived from an EMBL/GenBank/DDBJ whole genome shotgun (WGS) entry which is preliminary data.</text>
</comment>
<keyword evidence="7" id="KW-0813">Transport</keyword>